<dbReference type="AlphaFoldDB" id="A0A815ZYR0"/>
<dbReference type="EMBL" id="CAJOBC010099852">
    <property type="protein sequence ID" value="CAF4463390.1"/>
    <property type="molecule type" value="Genomic_DNA"/>
</dbReference>
<evidence type="ECO:0000313" key="2">
    <source>
        <dbReference type="EMBL" id="CAF1591202.1"/>
    </source>
</evidence>
<proteinExistence type="predicted"/>
<protein>
    <submittedName>
        <fullName evidence="2">Uncharacterized protein</fullName>
    </submittedName>
</protein>
<name>A0A815ZYR0_9BILA</name>
<keyword evidence="4" id="KW-1185">Reference proteome</keyword>
<evidence type="ECO:0000313" key="4">
    <source>
        <dbReference type="Proteomes" id="UP000663829"/>
    </source>
</evidence>
<feature type="compositionally biased region" description="Polar residues" evidence="1">
    <location>
        <begin position="28"/>
        <end position="45"/>
    </location>
</feature>
<accession>A0A815ZYR0</accession>
<dbReference type="Proteomes" id="UP000663829">
    <property type="component" value="Unassembled WGS sequence"/>
</dbReference>
<sequence>MQTLHKARFEWLYKLAMSDEESDDEDSIVSSPYTPSQKSSGSEVNSAKEQKRM</sequence>
<evidence type="ECO:0000313" key="3">
    <source>
        <dbReference type="EMBL" id="CAF4463390.1"/>
    </source>
</evidence>
<organism evidence="2 4">
    <name type="scientific">Didymodactylos carnosus</name>
    <dbReference type="NCBI Taxonomy" id="1234261"/>
    <lineage>
        <taxon>Eukaryota</taxon>
        <taxon>Metazoa</taxon>
        <taxon>Spiralia</taxon>
        <taxon>Gnathifera</taxon>
        <taxon>Rotifera</taxon>
        <taxon>Eurotatoria</taxon>
        <taxon>Bdelloidea</taxon>
        <taxon>Philodinida</taxon>
        <taxon>Philodinidae</taxon>
        <taxon>Didymodactylos</taxon>
    </lineage>
</organism>
<feature type="region of interest" description="Disordered" evidence="1">
    <location>
        <begin position="19"/>
        <end position="53"/>
    </location>
</feature>
<gene>
    <name evidence="2" type="ORF">GPM918_LOCUS41774</name>
    <name evidence="3" type="ORF">SRO942_LOCUS42881</name>
</gene>
<dbReference type="EMBL" id="CAJNOQ010033695">
    <property type="protein sequence ID" value="CAF1591202.1"/>
    <property type="molecule type" value="Genomic_DNA"/>
</dbReference>
<comment type="caution">
    <text evidence="2">The sequence shown here is derived from an EMBL/GenBank/DDBJ whole genome shotgun (WGS) entry which is preliminary data.</text>
</comment>
<reference evidence="2" key="1">
    <citation type="submission" date="2021-02" db="EMBL/GenBank/DDBJ databases">
        <authorList>
            <person name="Nowell W R."/>
        </authorList>
    </citation>
    <scope>NUCLEOTIDE SEQUENCE</scope>
</reference>
<feature type="non-terminal residue" evidence="2">
    <location>
        <position position="53"/>
    </location>
</feature>
<dbReference type="Proteomes" id="UP000681722">
    <property type="component" value="Unassembled WGS sequence"/>
</dbReference>
<evidence type="ECO:0000256" key="1">
    <source>
        <dbReference type="SAM" id="MobiDB-lite"/>
    </source>
</evidence>